<dbReference type="STRING" id="1123501.Wenmar_03501"/>
<reference evidence="1 2" key="1">
    <citation type="submission" date="2013-01" db="EMBL/GenBank/DDBJ databases">
        <authorList>
            <person name="Fiebig A."/>
            <person name="Goeker M."/>
            <person name="Klenk H.-P.P."/>
        </authorList>
    </citation>
    <scope>NUCLEOTIDE SEQUENCE [LARGE SCALE GENOMIC DNA]</scope>
    <source>
        <strain evidence="1 2">DSM 24838</strain>
    </source>
</reference>
<evidence type="ECO:0008006" key="3">
    <source>
        <dbReference type="Google" id="ProtNLM"/>
    </source>
</evidence>
<dbReference type="Proteomes" id="UP000035100">
    <property type="component" value="Unassembled WGS sequence"/>
</dbReference>
<dbReference type="InterPro" id="IPR018666">
    <property type="entry name" value="DUF2125"/>
</dbReference>
<organism evidence="1 2">
    <name type="scientific">Wenxinia marina DSM 24838</name>
    <dbReference type="NCBI Taxonomy" id="1123501"/>
    <lineage>
        <taxon>Bacteria</taxon>
        <taxon>Pseudomonadati</taxon>
        <taxon>Pseudomonadota</taxon>
        <taxon>Alphaproteobacteria</taxon>
        <taxon>Rhodobacterales</taxon>
        <taxon>Roseobacteraceae</taxon>
        <taxon>Wenxinia</taxon>
    </lineage>
</organism>
<name>A0A0D0NI94_9RHOB</name>
<dbReference type="AlphaFoldDB" id="A0A0D0NI94"/>
<comment type="caution">
    <text evidence="1">The sequence shown here is derived from an EMBL/GenBank/DDBJ whole genome shotgun (WGS) entry which is preliminary data.</text>
</comment>
<proteinExistence type="predicted"/>
<dbReference type="EMBL" id="AONG01000018">
    <property type="protein sequence ID" value="KIQ68045.1"/>
    <property type="molecule type" value="Genomic_DNA"/>
</dbReference>
<evidence type="ECO:0000313" key="1">
    <source>
        <dbReference type="EMBL" id="KIQ68045.1"/>
    </source>
</evidence>
<dbReference type="Pfam" id="PF09898">
    <property type="entry name" value="DUF2125"/>
    <property type="match status" value="1"/>
</dbReference>
<keyword evidence="2" id="KW-1185">Reference proteome</keyword>
<dbReference type="OrthoDB" id="7625707at2"/>
<evidence type="ECO:0000313" key="2">
    <source>
        <dbReference type="Proteomes" id="UP000035100"/>
    </source>
</evidence>
<accession>A0A0D0NI94</accession>
<dbReference type="RefSeq" id="WP_018302260.1">
    <property type="nucleotide sequence ID" value="NZ_KB902282.1"/>
</dbReference>
<dbReference type="eggNOG" id="COG4093">
    <property type="taxonomic scope" value="Bacteria"/>
</dbReference>
<gene>
    <name evidence="1" type="ORF">Wenmar_03501</name>
</gene>
<sequence>MRALTIAVAVLALLYGGYWFAGRGGAAIAADRAAEMLEARGWDVSWDRVETRGFPSRFDTDLIEPAFVSPSGDAWRGPFVEVLALAYRPTQVIVVLPPEQDLTWRGETYAIATEDMRASAQVAAAPSLPLQETTVEIAGTDIIGPDGTTHFDAALAALRATAEDPTSYDAFLRVTGLSPAGPLGRTPLGPVIARAEADALVTLAAPLDRGALSDGAPPVERVALRHLTLVWGDATVTAEGEVEAGAGGRAEGSLGVEIEAWAPLVDGLEAAGVIDGGTADAVRAAAGVLTFGGADLSLDLTFREGRTFLGPVPIGQAPRLAPPPGG</sequence>
<protein>
    <recommendedName>
        <fullName evidence="3">DUF2125 domain-containing protein</fullName>
    </recommendedName>
</protein>